<keyword evidence="1" id="KW-1133">Transmembrane helix</keyword>
<evidence type="ECO:0000313" key="3">
    <source>
        <dbReference type="Proteomes" id="UP000199642"/>
    </source>
</evidence>
<accession>A0A1I2Q1L1</accession>
<dbReference type="RefSeq" id="WP_092788816.1">
    <property type="nucleotide sequence ID" value="NZ_FOPC01000002.1"/>
</dbReference>
<sequence length="252" mass="29079">MLKFFRKIRQKFLLQDRVTRYLVYAIGEIFLVVIGILIALQVNNWNEDRKTKAAEQKLLASLLEEFDSNAVILDQTMELNEQIITNSTQIGDFTGPSIGDFDELALSNLMVGTFKFESRFVPNQGTIEETINTGKLSILSNPELRKAITNWKSDLERVKRQEDYVVARRDLAHDYFINSGNFRRHLEVIDESLIEAGTSRFPSNNFKFLQDQGFESKLYLFIVASANLNQVFYPPLKARTETIISLIKEKRN</sequence>
<gene>
    <name evidence="2" type="ORF">SAMN04487988_10278</name>
</gene>
<keyword evidence="1" id="KW-0812">Transmembrane</keyword>
<keyword evidence="1" id="KW-0472">Membrane</keyword>
<dbReference type="Proteomes" id="UP000199642">
    <property type="component" value="Unassembled WGS sequence"/>
</dbReference>
<keyword evidence="3" id="KW-1185">Reference proteome</keyword>
<dbReference type="EMBL" id="FOPC01000002">
    <property type="protein sequence ID" value="SFG22385.1"/>
    <property type="molecule type" value="Genomic_DNA"/>
</dbReference>
<dbReference type="InterPro" id="IPR045749">
    <property type="entry name" value="DUF6090"/>
</dbReference>
<protein>
    <submittedName>
        <fullName evidence="2">Uncharacterized protein</fullName>
    </submittedName>
</protein>
<evidence type="ECO:0000256" key="1">
    <source>
        <dbReference type="SAM" id="Phobius"/>
    </source>
</evidence>
<dbReference type="AlphaFoldDB" id="A0A1I2Q1L1"/>
<feature type="transmembrane region" description="Helical" evidence="1">
    <location>
        <begin position="21"/>
        <end position="42"/>
    </location>
</feature>
<name>A0A1I2Q1L1_9BACT</name>
<dbReference type="STRING" id="435880.SAMN04487988_10278"/>
<dbReference type="Pfam" id="PF19578">
    <property type="entry name" value="DUF6090"/>
    <property type="match status" value="1"/>
</dbReference>
<reference evidence="3" key="1">
    <citation type="submission" date="2016-10" db="EMBL/GenBank/DDBJ databases">
        <authorList>
            <person name="Varghese N."/>
            <person name="Submissions S."/>
        </authorList>
    </citation>
    <scope>NUCLEOTIDE SEQUENCE [LARGE SCALE GENOMIC DNA]</scope>
    <source>
        <strain evidence="3">DSM 19315</strain>
    </source>
</reference>
<dbReference type="OrthoDB" id="821805at2"/>
<organism evidence="2 3">
    <name type="scientific">Algoriphagus hitonicola</name>
    <dbReference type="NCBI Taxonomy" id="435880"/>
    <lineage>
        <taxon>Bacteria</taxon>
        <taxon>Pseudomonadati</taxon>
        <taxon>Bacteroidota</taxon>
        <taxon>Cytophagia</taxon>
        <taxon>Cytophagales</taxon>
        <taxon>Cyclobacteriaceae</taxon>
        <taxon>Algoriphagus</taxon>
    </lineage>
</organism>
<evidence type="ECO:0000313" key="2">
    <source>
        <dbReference type="EMBL" id="SFG22385.1"/>
    </source>
</evidence>
<proteinExistence type="predicted"/>